<accession>D5WVD7</accession>
<sequence length="73" mass="7924">MARGMLAWGIDGAAAVLFAIGMTCIHAMMAFEQKCSVCGRNLDGLESVTSMSERGGRCHFCVWKIAPLRSESR</sequence>
<organism evidence="2 3">
    <name type="scientific">Kyrpidia tusciae (strain DSM 2912 / NBRC 15312 / T2)</name>
    <name type="common">Bacillus tusciae</name>
    <dbReference type="NCBI Taxonomy" id="562970"/>
    <lineage>
        <taxon>Bacteria</taxon>
        <taxon>Bacillati</taxon>
        <taxon>Bacillota</taxon>
        <taxon>Bacilli</taxon>
        <taxon>Bacillales</taxon>
        <taxon>Alicyclobacillaceae</taxon>
        <taxon>Kyrpidia</taxon>
    </lineage>
</organism>
<dbReference type="AlphaFoldDB" id="D5WVD7"/>
<gene>
    <name evidence="2" type="ordered locus">Btus_0789</name>
</gene>
<dbReference type="HOGENOM" id="CLU_2699929_0_0_9"/>
<evidence type="ECO:0000313" key="3">
    <source>
        <dbReference type="Proteomes" id="UP000002368"/>
    </source>
</evidence>
<proteinExistence type="predicted"/>
<evidence type="ECO:0000313" key="2">
    <source>
        <dbReference type="EMBL" id="ADG05547.1"/>
    </source>
</evidence>
<reference evidence="2 3" key="1">
    <citation type="journal article" date="2011" name="Stand. Genomic Sci.">
        <title>Complete genome sequence of the thermophilic, hydrogen-oxidizing Bacillus tusciae type strain (T2) and reclassification in the new genus, Kyrpidia gen. nov. as Kyrpidia tusciae comb. nov. and emendation of the family Alicyclobacillaceae da Costa and Rainey, 2010.</title>
        <authorList>
            <person name="Klenk H.P."/>
            <person name="Lapidus A."/>
            <person name="Chertkov O."/>
            <person name="Copeland A."/>
            <person name="Del Rio T.G."/>
            <person name="Nolan M."/>
            <person name="Lucas S."/>
            <person name="Chen F."/>
            <person name="Tice H."/>
            <person name="Cheng J.F."/>
            <person name="Han C."/>
            <person name="Bruce D."/>
            <person name="Goodwin L."/>
            <person name="Pitluck S."/>
            <person name="Pati A."/>
            <person name="Ivanova N."/>
            <person name="Mavromatis K."/>
            <person name="Daum C."/>
            <person name="Chen A."/>
            <person name="Palaniappan K."/>
            <person name="Chang Y.J."/>
            <person name="Land M."/>
            <person name="Hauser L."/>
            <person name="Jeffries C.D."/>
            <person name="Detter J.C."/>
            <person name="Rohde M."/>
            <person name="Abt B."/>
            <person name="Pukall R."/>
            <person name="Goker M."/>
            <person name="Bristow J."/>
            <person name="Markowitz V."/>
            <person name="Hugenholtz P."/>
            <person name="Eisen J.A."/>
        </authorList>
    </citation>
    <scope>NUCLEOTIDE SEQUENCE [LARGE SCALE GENOMIC DNA]</scope>
    <source>
        <strain evidence="2 3">DSM 2912</strain>
    </source>
</reference>
<keyword evidence="1" id="KW-0472">Membrane</keyword>
<dbReference type="KEGG" id="bts:Btus_0789"/>
<keyword evidence="1" id="KW-0812">Transmembrane</keyword>
<feature type="transmembrane region" description="Helical" evidence="1">
    <location>
        <begin position="6"/>
        <end position="31"/>
    </location>
</feature>
<keyword evidence="3" id="KW-1185">Reference proteome</keyword>
<keyword evidence="1" id="KW-1133">Transmembrane helix</keyword>
<dbReference type="EMBL" id="CP002017">
    <property type="protein sequence ID" value="ADG05547.1"/>
    <property type="molecule type" value="Genomic_DNA"/>
</dbReference>
<evidence type="ECO:0000256" key="1">
    <source>
        <dbReference type="SAM" id="Phobius"/>
    </source>
</evidence>
<name>D5WVD7_KYRT2</name>
<protein>
    <submittedName>
        <fullName evidence="2">Uncharacterized protein</fullName>
    </submittedName>
</protein>
<dbReference type="Proteomes" id="UP000002368">
    <property type="component" value="Chromosome"/>
</dbReference>